<gene>
    <name evidence="1" type="ORF">CIB84_008562</name>
</gene>
<accession>A0A2P4SU97</accession>
<sequence length="58" mass="6656">MPQHLALVHESSGLPYVSLLALHVLFLGQHCYGSQRESNFLQCFTPWETLLHWPVHVS</sequence>
<comment type="caution">
    <text evidence="1">The sequence shown here is derived from an EMBL/GenBank/DDBJ whole genome shotgun (WGS) entry which is preliminary data.</text>
</comment>
<proteinExistence type="predicted"/>
<dbReference type="EMBL" id="PPHD01022682">
    <property type="protein sequence ID" value="POI27687.1"/>
    <property type="molecule type" value="Genomic_DNA"/>
</dbReference>
<protein>
    <submittedName>
        <fullName evidence="1">Uncharacterized protein</fullName>
    </submittedName>
</protein>
<reference evidence="1 2" key="1">
    <citation type="submission" date="2018-01" db="EMBL/GenBank/DDBJ databases">
        <title>Comparison of the Chinese Bamboo Partridge and Red Junglefowl genome sequences highlights the importance of demography in genome evolution.</title>
        <authorList>
            <person name="Tiley G.P."/>
            <person name="Kimball R.T."/>
            <person name="Braun E.L."/>
            <person name="Burleigh J.G."/>
        </authorList>
    </citation>
    <scope>NUCLEOTIDE SEQUENCE [LARGE SCALE GENOMIC DNA]</scope>
    <source>
        <strain evidence="1">RTK389</strain>
        <tissue evidence="1">Blood</tissue>
    </source>
</reference>
<keyword evidence="2" id="KW-1185">Reference proteome</keyword>
<organism evidence="1 2">
    <name type="scientific">Bambusicola thoracicus</name>
    <name type="common">Chinese bamboo-partridge</name>
    <name type="synonym">Perdix thoracica</name>
    <dbReference type="NCBI Taxonomy" id="9083"/>
    <lineage>
        <taxon>Eukaryota</taxon>
        <taxon>Metazoa</taxon>
        <taxon>Chordata</taxon>
        <taxon>Craniata</taxon>
        <taxon>Vertebrata</taxon>
        <taxon>Euteleostomi</taxon>
        <taxon>Archelosauria</taxon>
        <taxon>Archosauria</taxon>
        <taxon>Dinosauria</taxon>
        <taxon>Saurischia</taxon>
        <taxon>Theropoda</taxon>
        <taxon>Coelurosauria</taxon>
        <taxon>Aves</taxon>
        <taxon>Neognathae</taxon>
        <taxon>Galloanserae</taxon>
        <taxon>Galliformes</taxon>
        <taxon>Phasianidae</taxon>
        <taxon>Perdicinae</taxon>
        <taxon>Bambusicola</taxon>
    </lineage>
</organism>
<dbReference type="Proteomes" id="UP000237246">
    <property type="component" value="Unassembled WGS sequence"/>
</dbReference>
<evidence type="ECO:0000313" key="1">
    <source>
        <dbReference type="EMBL" id="POI27687.1"/>
    </source>
</evidence>
<evidence type="ECO:0000313" key="2">
    <source>
        <dbReference type="Proteomes" id="UP000237246"/>
    </source>
</evidence>
<name>A0A2P4SU97_BAMTH</name>
<dbReference type="AlphaFoldDB" id="A0A2P4SU97"/>